<feature type="domain" description="GIY-YIG" evidence="2">
    <location>
        <begin position="4"/>
        <end position="80"/>
    </location>
</feature>
<dbReference type="PANTHER" id="PTHR34477:SF5">
    <property type="entry name" value="BSL5627 PROTEIN"/>
    <property type="match status" value="1"/>
</dbReference>
<organism evidence="3 4">
    <name type="scientific">candidate division LCP-89 bacterium B3_LCP</name>
    <dbReference type="NCBI Taxonomy" id="2012998"/>
    <lineage>
        <taxon>Bacteria</taxon>
        <taxon>Pseudomonadati</taxon>
        <taxon>Bacteria division LCP-89</taxon>
    </lineage>
</organism>
<dbReference type="InterPro" id="IPR050190">
    <property type="entry name" value="UPF0213_domain"/>
</dbReference>
<dbReference type="SUPFAM" id="SSF82771">
    <property type="entry name" value="GIY-YIG endonuclease"/>
    <property type="match status" value="1"/>
</dbReference>
<evidence type="ECO:0000313" key="4">
    <source>
        <dbReference type="Proteomes" id="UP000319619"/>
    </source>
</evidence>
<reference evidence="3 4" key="1">
    <citation type="submission" date="2017-06" db="EMBL/GenBank/DDBJ databases">
        <title>Novel microbial phyla capable of carbon fixation and sulfur reduction in deep-sea sediments.</title>
        <authorList>
            <person name="Huang J."/>
            <person name="Baker B."/>
            <person name="Wang Y."/>
        </authorList>
    </citation>
    <scope>NUCLEOTIDE SEQUENCE [LARGE SCALE GENOMIC DNA]</scope>
    <source>
        <strain evidence="3">B3_LCP</strain>
    </source>
</reference>
<dbReference type="EMBL" id="NJBN01000001">
    <property type="protein sequence ID" value="TKJ42282.1"/>
    <property type="molecule type" value="Genomic_DNA"/>
</dbReference>
<dbReference type="AlphaFoldDB" id="A0A532V570"/>
<dbReference type="PROSITE" id="PS50164">
    <property type="entry name" value="GIY_YIG"/>
    <property type="match status" value="1"/>
</dbReference>
<proteinExistence type="inferred from homology"/>
<dbReference type="Proteomes" id="UP000319619">
    <property type="component" value="Unassembled WGS sequence"/>
</dbReference>
<protein>
    <submittedName>
        <fullName evidence="3">Excinuclease ABC subunit C</fullName>
    </submittedName>
</protein>
<dbReference type="InterPro" id="IPR000305">
    <property type="entry name" value="GIY-YIG_endonuc"/>
</dbReference>
<evidence type="ECO:0000256" key="1">
    <source>
        <dbReference type="ARBA" id="ARBA00007435"/>
    </source>
</evidence>
<dbReference type="PANTHER" id="PTHR34477">
    <property type="entry name" value="UPF0213 PROTEIN YHBQ"/>
    <property type="match status" value="1"/>
</dbReference>
<evidence type="ECO:0000313" key="3">
    <source>
        <dbReference type="EMBL" id="TKJ42282.1"/>
    </source>
</evidence>
<comment type="caution">
    <text evidence="3">The sequence shown here is derived from an EMBL/GenBank/DDBJ whole genome shotgun (WGS) entry which is preliminary data.</text>
</comment>
<comment type="similarity">
    <text evidence="1">Belongs to the UPF0213 family.</text>
</comment>
<dbReference type="Pfam" id="PF01541">
    <property type="entry name" value="GIY-YIG"/>
    <property type="match status" value="1"/>
</dbReference>
<accession>A0A532V570</accession>
<dbReference type="CDD" id="cd10448">
    <property type="entry name" value="GIY-YIG_unchar_3"/>
    <property type="match status" value="1"/>
</dbReference>
<evidence type="ECO:0000259" key="2">
    <source>
        <dbReference type="PROSITE" id="PS50164"/>
    </source>
</evidence>
<sequence>MPDKTFAVYILANERPTLYIGMTNDLIRRVQEHRENVNPRSFTARYSVHKLVYYEFLDDAYNAIVREKQLKHLHRIEKIELIRQFNPKFVDLFDRIVTV</sequence>
<dbReference type="InterPro" id="IPR035901">
    <property type="entry name" value="GIY-YIG_endonuc_sf"/>
</dbReference>
<name>A0A532V570_UNCL8</name>
<dbReference type="Gene3D" id="3.40.1440.10">
    <property type="entry name" value="GIY-YIG endonuclease"/>
    <property type="match status" value="1"/>
</dbReference>
<gene>
    <name evidence="3" type="ORF">CEE37_00975</name>
</gene>